<keyword evidence="3" id="KW-1185">Reference proteome</keyword>
<evidence type="ECO:0000313" key="3">
    <source>
        <dbReference type="Proteomes" id="UP000095759"/>
    </source>
</evidence>
<name>A0A1E5P1S2_9ACTN</name>
<gene>
    <name evidence="2" type="ORF">AS594_02110</name>
</gene>
<accession>A0A1E5P1S2</accession>
<evidence type="ECO:0000313" key="2">
    <source>
        <dbReference type="EMBL" id="OEJ23459.1"/>
    </source>
</evidence>
<proteinExistence type="predicted"/>
<dbReference type="EMBL" id="MEHJ01000001">
    <property type="protein sequence ID" value="OEJ23459.1"/>
    <property type="molecule type" value="Genomic_DNA"/>
</dbReference>
<organism evidence="2 3">
    <name type="scientific">Streptomyces agglomeratus</name>
    <dbReference type="NCBI Taxonomy" id="285458"/>
    <lineage>
        <taxon>Bacteria</taxon>
        <taxon>Bacillati</taxon>
        <taxon>Actinomycetota</taxon>
        <taxon>Actinomycetes</taxon>
        <taxon>Kitasatosporales</taxon>
        <taxon>Streptomycetaceae</taxon>
        <taxon>Streptomyces</taxon>
    </lineage>
</organism>
<protein>
    <submittedName>
        <fullName evidence="2">Uncharacterized protein</fullName>
    </submittedName>
</protein>
<evidence type="ECO:0000256" key="1">
    <source>
        <dbReference type="SAM" id="MobiDB-lite"/>
    </source>
</evidence>
<dbReference type="RefSeq" id="WP_069925383.1">
    <property type="nucleotide sequence ID" value="NZ_MEHI01000001.1"/>
</dbReference>
<comment type="caution">
    <text evidence="2">The sequence shown here is derived from an EMBL/GenBank/DDBJ whole genome shotgun (WGS) entry which is preliminary data.</text>
</comment>
<feature type="region of interest" description="Disordered" evidence="1">
    <location>
        <begin position="40"/>
        <end position="63"/>
    </location>
</feature>
<dbReference type="Proteomes" id="UP000095759">
    <property type="component" value="Unassembled WGS sequence"/>
</dbReference>
<reference evidence="2 3" key="1">
    <citation type="submission" date="2016-08" db="EMBL/GenBank/DDBJ databases">
        <title>Complete genome sequence of Streptomyces agglomeratus strain 6-3-2, a novel anti-MRSA actinomycete isolated from Wuli of Tebit, China.</title>
        <authorList>
            <person name="Chen X."/>
        </authorList>
    </citation>
    <scope>NUCLEOTIDE SEQUENCE [LARGE SCALE GENOMIC DNA]</scope>
    <source>
        <strain evidence="2 3">6-3-2</strain>
    </source>
</reference>
<dbReference type="AlphaFoldDB" id="A0A1E5P1S2"/>
<sequence length="86" mass="9781">MDTPDDTALRDVRVETVSVRPQALGRARRLGKLLQLDLQQTRQDDPLPQPVRQGNMPLHRPQPRCLAISPRHRAPRRTSSVLAQQC</sequence>